<protein>
    <submittedName>
        <fullName evidence="1">Uncharacterized protein</fullName>
    </submittedName>
</protein>
<dbReference type="InterPro" id="IPR024510">
    <property type="entry name" value="DUF2589"/>
</dbReference>
<proteinExistence type="predicted"/>
<organism evidence="1">
    <name type="scientific">Eubacterium limosum</name>
    <dbReference type="NCBI Taxonomy" id="1736"/>
    <lineage>
        <taxon>Bacteria</taxon>
        <taxon>Bacillati</taxon>
        <taxon>Bacillota</taxon>
        <taxon>Clostridia</taxon>
        <taxon>Eubacteriales</taxon>
        <taxon>Eubacteriaceae</taxon>
        <taxon>Eubacterium</taxon>
    </lineage>
</organism>
<dbReference type="AlphaFoldDB" id="A0A6N2YUX6"/>
<accession>A0A6N2YUX6</accession>
<dbReference type="EMBL" id="CACRTR010000003">
    <property type="protein sequence ID" value="VYT70775.1"/>
    <property type="molecule type" value="Genomic_DNA"/>
</dbReference>
<dbReference type="Pfam" id="PF11655">
    <property type="entry name" value="DUF2589"/>
    <property type="match status" value="1"/>
</dbReference>
<evidence type="ECO:0000313" key="1">
    <source>
        <dbReference type="EMBL" id="VYT70775.1"/>
    </source>
</evidence>
<name>A0A6N2YUX6_EUBLI</name>
<gene>
    <name evidence="1" type="ORF">ELLFYP34_01722</name>
</gene>
<sequence>MMKKQENFNDLIASIQEAFIQANKIAETQHLDMLSHYFDQDKKPICFQMAYPEYDENGKVVYRTLSVPKLCVVPLSSLKLKEISVDFKVKLYGKIALKKSEPQQQTNALKGATSGQRPPQETGYLGYIPGLGRRDSSDNYAQISLKFESEDPPEGLMRISDQLTKVTL</sequence>
<reference evidence="1" key="1">
    <citation type="submission" date="2019-11" db="EMBL/GenBank/DDBJ databases">
        <authorList>
            <person name="Feng L."/>
        </authorList>
    </citation>
    <scope>NUCLEOTIDE SEQUENCE</scope>
    <source>
        <strain evidence="1">ElimosumLFYP34</strain>
    </source>
</reference>